<keyword evidence="6" id="KW-1185">Reference proteome</keyword>
<feature type="domain" description="ATP-grasp" evidence="2">
    <location>
        <begin position="101"/>
        <end position="285"/>
    </location>
</feature>
<dbReference type="Gene3D" id="3.30.470.20">
    <property type="entry name" value="ATP-grasp fold, B domain"/>
    <property type="match status" value="1"/>
</dbReference>
<protein>
    <submittedName>
        <fullName evidence="4">ATP-grasp domain-containing protein</fullName>
    </submittedName>
    <submittedName>
        <fullName evidence="3">Carbamoylphosphate synthase large subunit short form</fullName>
    </submittedName>
</protein>
<reference evidence="4" key="3">
    <citation type="submission" date="2022-04" db="EMBL/GenBank/DDBJ databases">
        <authorList>
            <person name="Liu G."/>
        </authorList>
    </citation>
    <scope>NUCLEOTIDE SEQUENCE</scope>
    <source>
        <strain evidence="4">RG22</strain>
    </source>
</reference>
<dbReference type="Gene3D" id="3.40.50.20">
    <property type="match status" value="1"/>
</dbReference>
<evidence type="ECO:0000313" key="5">
    <source>
        <dbReference type="Proteomes" id="UP000568888"/>
    </source>
</evidence>
<dbReference type="EMBL" id="BLXY01000003">
    <property type="protein sequence ID" value="GFO64369.1"/>
    <property type="molecule type" value="Genomic_DNA"/>
</dbReference>
<organism evidence="3 5">
    <name type="scientific">Geomonas paludis</name>
    <dbReference type="NCBI Taxonomy" id="2740185"/>
    <lineage>
        <taxon>Bacteria</taxon>
        <taxon>Pseudomonadati</taxon>
        <taxon>Thermodesulfobacteriota</taxon>
        <taxon>Desulfuromonadia</taxon>
        <taxon>Geobacterales</taxon>
        <taxon>Geobacteraceae</taxon>
        <taxon>Geomonas</taxon>
    </lineage>
</organism>
<evidence type="ECO:0000313" key="4">
    <source>
        <dbReference type="EMBL" id="UPU34384.1"/>
    </source>
</evidence>
<keyword evidence="1" id="KW-0547">Nucleotide-binding</keyword>
<name>A0A6V8MYW2_9BACT</name>
<dbReference type="GO" id="GO:0005524">
    <property type="term" value="F:ATP binding"/>
    <property type="evidence" value="ECO:0007669"/>
    <property type="project" value="UniProtKB-UniRule"/>
</dbReference>
<evidence type="ECO:0000313" key="3">
    <source>
        <dbReference type="EMBL" id="GFO64369.1"/>
    </source>
</evidence>
<gene>
    <name evidence="3" type="ORF">GMPD_22880</name>
    <name evidence="4" type="ORF">M1B72_13080</name>
</gene>
<reference evidence="3" key="2">
    <citation type="journal article" date="2021" name="Int. J. Syst. Evol. Microbiol.">
        <title>Geomonas silvestris sp. nov., Geomonas paludis sp. nov. and Geomonas limicola sp. nov., isolated from terrestrial environments, and emended description of the genus Geomonas.</title>
        <authorList>
            <person name="Itoh H."/>
            <person name="Xu Z."/>
            <person name="Masuda Y."/>
            <person name="Ushijima N."/>
            <person name="Hayakawa C."/>
            <person name="Shiratori Y."/>
            <person name="Senoo K."/>
        </authorList>
    </citation>
    <scope>NUCLEOTIDE SEQUENCE</scope>
    <source>
        <strain evidence="3">Red736</strain>
    </source>
</reference>
<keyword evidence="1" id="KW-0067">ATP-binding</keyword>
<accession>A0A6V8MYW2</accession>
<evidence type="ECO:0000313" key="6">
    <source>
        <dbReference type="Proteomes" id="UP000831485"/>
    </source>
</evidence>
<dbReference type="PROSITE" id="PS50975">
    <property type="entry name" value="ATP_GRASP"/>
    <property type="match status" value="1"/>
</dbReference>
<dbReference type="Proteomes" id="UP000568888">
    <property type="component" value="Unassembled WGS sequence"/>
</dbReference>
<dbReference type="SUPFAM" id="SSF56059">
    <property type="entry name" value="Glutathione synthetase ATP-binding domain-like"/>
    <property type="match status" value="1"/>
</dbReference>
<dbReference type="SUPFAM" id="SSF56784">
    <property type="entry name" value="HAD-like"/>
    <property type="match status" value="1"/>
</dbReference>
<sequence length="428" mass="47724">MKKPFHILVFPGGTEIGLEIQKALAPCKEVRLFSAGSDVSNHAPFVFARHFVLPSIHEPGWIEALNRVVEAESIDYIFPAFDDVIVALAQHAGAIKAGIVSSPLETCTVTRSKSETYRVLDGVVPVPERFRCAADVSSYPVFVKPDRGEGSRDTHLVHCESQLLALLQADPERIALEYLPGEEYTVDCFSDRDAGLLFCGARQRVRTKSGISMSSEVAPAQETFADYAARIAERLAFHGAWFFQVKRDRHGVLKLLEVAPRIAGTMALHRVQGVNFPLLSIYEQERFPLSLLVNRGVVSVDRALVNRYRHQINFGTVYVDLDDTLILHGKVNVQLAAFLYQCLNQGKKIVLLTRHAGDLDATLARFRLAHLFDAVVHVGKDDTKARYITEPDAIFIDDSFSERKAVSDRLGISTFDCSMLELLMDERI</sequence>
<dbReference type="GO" id="GO:0046872">
    <property type="term" value="F:metal ion binding"/>
    <property type="evidence" value="ECO:0007669"/>
    <property type="project" value="InterPro"/>
</dbReference>
<dbReference type="CDD" id="cd01427">
    <property type="entry name" value="HAD_like"/>
    <property type="match status" value="1"/>
</dbReference>
<dbReference type="AlphaFoldDB" id="A0A6V8MYW2"/>
<reference evidence="5" key="1">
    <citation type="submission" date="2020-06" db="EMBL/GenBank/DDBJ databases">
        <title>Draft genomic sequecing of Geomonas sp. Red736.</title>
        <authorList>
            <person name="Itoh H."/>
            <person name="Xu Z.X."/>
            <person name="Ushijima N."/>
            <person name="Masuda Y."/>
            <person name="Shiratori Y."/>
            <person name="Senoo K."/>
        </authorList>
    </citation>
    <scope>NUCLEOTIDE SEQUENCE [LARGE SCALE GENOMIC DNA]</scope>
    <source>
        <strain evidence="5">Red736</strain>
    </source>
</reference>
<dbReference type="Proteomes" id="UP000831485">
    <property type="component" value="Chromosome"/>
</dbReference>
<dbReference type="EMBL" id="CP096574">
    <property type="protein sequence ID" value="UPU34384.1"/>
    <property type="molecule type" value="Genomic_DNA"/>
</dbReference>
<dbReference type="InterPro" id="IPR036412">
    <property type="entry name" value="HAD-like_sf"/>
</dbReference>
<dbReference type="Pfam" id="PF15632">
    <property type="entry name" value="ATPgrasp_Ter"/>
    <property type="match status" value="1"/>
</dbReference>
<dbReference type="InterPro" id="IPR011761">
    <property type="entry name" value="ATP-grasp"/>
</dbReference>
<proteinExistence type="predicted"/>
<dbReference type="RefSeq" id="WP_198424632.1">
    <property type="nucleotide sequence ID" value="NZ_BLXY01000003.1"/>
</dbReference>
<evidence type="ECO:0000256" key="1">
    <source>
        <dbReference type="PROSITE-ProRule" id="PRU00409"/>
    </source>
</evidence>
<evidence type="ECO:0000259" key="2">
    <source>
        <dbReference type="PROSITE" id="PS50975"/>
    </source>
</evidence>